<protein>
    <submittedName>
        <fullName evidence="1">Uncharacterized protein</fullName>
    </submittedName>
</protein>
<comment type="caution">
    <text evidence="1">The sequence shown here is derived from an EMBL/GenBank/DDBJ whole genome shotgun (WGS) entry which is preliminary data.</text>
</comment>
<accession>A0A0L7LN64</accession>
<dbReference type="STRING" id="104452.A0A0L7LN64"/>
<reference evidence="1 2" key="1">
    <citation type="journal article" date="2015" name="Genome Biol. Evol.">
        <title>The genome of winter moth (Operophtera brumata) provides a genomic perspective on sexual dimorphism and phenology.</title>
        <authorList>
            <person name="Derks M.F."/>
            <person name="Smit S."/>
            <person name="Salis L."/>
            <person name="Schijlen E."/>
            <person name="Bossers A."/>
            <person name="Mateman C."/>
            <person name="Pijl A.S."/>
            <person name="de Ridder D."/>
            <person name="Groenen M.A."/>
            <person name="Visser M.E."/>
            <person name="Megens H.J."/>
        </authorList>
    </citation>
    <scope>NUCLEOTIDE SEQUENCE [LARGE SCALE GENOMIC DNA]</scope>
    <source>
        <strain evidence="1">WM2013NL</strain>
        <tissue evidence="1">Head and thorax</tissue>
    </source>
</reference>
<evidence type="ECO:0000313" key="2">
    <source>
        <dbReference type="Proteomes" id="UP000037510"/>
    </source>
</evidence>
<evidence type="ECO:0000313" key="1">
    <source>
        <dbReference type="EMBL" id="KOB76789.1"/>
    </source>
</evidence>
<dbReference type="Gene3D" id="3.40.50.720">
    <property type="entry name" value="NAD(P)-binding Rossmann-like Domain"/>
    <property type="match status" value="1"/>
</dbReference>
<organism evidence="1 2">
    <name type="scientific">Operophtera brumata</name>
    <name type="common">Winter moth</name>
    <name type="synonym">Phalaena brumata</name>
    <dbReference type="NCBI Taxonomy" id="104452"/>
    <lineage>
        <taxon>Eukaryota</taxon>
        <taxon>Metazoa</taxon>
        <taxon>Ecdysozoa</taxon>
        <taxon>Arthropoda</taxon>
        <taxon>Hexapoda</taxon>
        <taxon>Insecta</taxon>
        <taxon>Pterygota</taxon>
        <taxon>Neoptera</taxon>
        <taxon>Endopterygota</taxon>
        <taxon>Lepidoptera</taxon>
        <taxon>Glossata</taxon>
        <taxon>Ditrysia</taxon>
        <taxon>Geometroidea</taxon>
        <taxon>Geometridae</taxon>
        <taxon>Larentiinae</taxon>
        <taxon>Operophtera</taxon>
    </lineage>
</organism>
<dbReference type="AlphaFoldDB" id="A0A0L7LN64"/>
<keyword evidence="2" id="KW-1185">Reference proteome</keyword>
<dbReference type="EMBL" id="JTDY01000529">
    <property type="protein sequence ID" value="KOB76789.1"/>
    <property type="molecule type" value="Genomic_DNA"/>
</dbReference>
<proteinExistence type="predicted"/>
<dbReference type="Gene3D" id="3.90.180.10">
    <property type="entry name" value="Medium-chain alcohol dehydrogenases, catalytic domain"/>
    <property type="match status" value="1"/>
</dbReference>
<sequence>MLSEGIAKGIVRPLSRVVYSPVHVSQAFRLQASSKHRGKVLIGMKNPDSLIHETKFGSSIIYSSNGTYIVVCDDIVLGMELADQLVKQGARKLVICMKPNRFTGYCYTKFM</sequence>
<dbReference type="Proteomes" id="UP000037510">
    <property type="component" value="Unassembled WGS sequence"/>
</dbReference>
<name>A0A0L7LN64_OPEBR</name>
<gene>
    <name evidence="1" type="ORF">OBRU01_05239</name>
</gene>